<keyword evidence="3" id="KW-1185">Reference proteome</keyword>
<dbReference type="EMBL" id="CP004044">
    <property type="protein sequence ID" value="AGC68730.1"/>
    <property type="molecule type" value="Genomic_DNA"/>
</dbReference>
<organism evidence="2 3">
    <name type="scientific">Thermoclostridium stercorarium (strain ATCC 35414 / DSM 8532 / NCIMB 11754)</name>
    <name type="common">Clostridium stercorarium</name>
    <dbReference type="NCBI Taxonomy" id="1121335"/>
    <lineage>
        <taxon>Bacteria</taxon>
        <taxon>Bacillati</taxon>
        <taxon>Bacillota</taxon>
        <taxon>Clostridia</taxon>
        <taxon>Eubacteriales</taxon>
        <taxon>Oscillospiraceae</taxon>
        <taxon>Thermoclostridium</taxon>
    </lineage>
</organism>
<dbReference type="KEGG" id="csd:Clst_1684"/>
<evidence type="ECO:0008006" key="4">
    <source>
        <dbReference type="Google" id="ProtNLM"/>
    </source>
</evidence>
<protein>
    <recommendedName>
        <fullName evidence="4">FeoB-associated Cys-rich membrane protein</fullName>
    </recommendedName>
</protein>
<proteinExistence type="predicted"/>
<reference evidence="2 3" key="1">
    <citation type="journal article" date="2013" name="Genome Announc.">
        <title>Complete genome sequence of Clostridium stercorarium subsp. stercorarium strain DSM 8532, a thermophilic degrader of plant cell wall fibers.</title>
        <authorList>
            <person name="Poehlein A."/>
            <person name="Zverlov V.V."/>
            <person name="Daniel R."/>
            <person name="Schwarz W.H."/>
            <person name="Liebl W."/>
        </authorList>
    </citation>
    <scope>NUCLEOTIDE SEQUENCE [LARGE SCALE GENOMIC DNA]</scope>
    <source>
        <strain evidence="3">ATCC 35414 / DSM 8532 / NCIMB 11754</strain>
    </source>
</reference>
<dbReference type="STRING" id="1121335.Cst_c17500"/>
<dbReference type="AlphaFoldDB" id="L7VKS7"/>
<sequence length="55" mass="5776">MNWIADNLGTILVGAVLLAIVISICVHLIKKKKKTGSTCGCGCSECSISSICHKN</sequence>
<accession>L7VKS7</accession>
<name>L7VKS7_THES1</name>
<keyword evidence="1" id="KW-1133">Transmembrane helix</keyword>
<evidence type="ECO:0000313" key="3">
    <source>
        <dbReference type="Proteomes" id="UP000011220"/>
    </source>
</evidence>
<keyword evidence="1" id="KW-0472">Membrane</keyword>
<feature type="transmembrane region" description="Helical" evidence="1">
    <location>
        <begin position="12"/>
        <end position="29"/>
    </location>
</feature>
<dbReference type="PATRIC" id="fig|1121335.3.peg.1737"/>
<dbReference type="RefSeq" id="WP_015359413.1">
    <property type="nucleotide sequence ID" value="NC_020134.1"/>
</dbReference>
<evidence type="ECO:0000256" key="1">
    <source>
        <dbReference type="SAM" id="Phobius"/>
    </source>
</evidence>
<gene>
    <name evidence="2" type="ordered locus">Cst_c17500</name>
</gene>
<dbReference type="KEGG" id="css:Cst_c17500"/>
<dbReference type="Proteomes" id="UP000011220">
    <property type="component" value="Chromosome"/>
</dbReference>
<dbReference type="Pfam" id="PF12669">
    <property type="entry name" value="FeoB_associated"/>
    <property type="match status" value="1"/>
</dbReference>
<keyword evidence="1" id="KW-0812">Transmembrane</keyword>
<evidence type="ECO:0000313" key="2">
    <source>
        <dbReference type="EMBL" id="AGC68730.1"/>
    </source>
</evidence>
<dbReference type="eggNOG" id="ENOG5033DDT">
    <property type="taxonomic scope" value="Bacteria"/>
</dbReference>